<comment type="caution">
    <text evidence="9">The sequence shown here is derived from an EMBL/GenBank/DDBJ whole genome shotgun (WGS) entry which is preliminary data.</text>
</comment>
<dbReference type="STRING" id="240176.A8NAE6"/>
<dbReference type="InParanoid" id="A8NAE6"/>
<dbReference type="EMBL" id="AACS02000007">
    <property type="protein sequence ID" value="EAU89981.2"/>
    <property type="molecule type" value="Genomic_DNA"/>
</dbReference>
<keyword evidence="2" id="KW-0645">Protease</keyword>
<dbReference type="PANTHER" id="PTHR10183">
    <property type="entry name" value="CALPAIN"/>
    <property type="match status" value="1"/>
</dbReference>
<feature type="compositionally biased region" description="Pro residues" evidence="7">
    <location>
        <begin position="743"/>
        <end position="771"/>
    </location>
</feature>
<dbReference type="OMA" id="CYWVPVI"/>
<feature type="compositionally biased region" description="Pro residues" evidence="7">
    <location>
        <begin position="1"/>
        <end position="13"/>
    </location>
</feature>
<dbReference type="SMART" id="SM00230">
    <property type="entry name" value="CysPc"/>
    <property type="match status" value="1"/>
</dbReference>
<evidence type="ECO:0000313" key="10">
    <source>
        <dbReference type="Proteomes" id="UP000001861"/>
    </source>
</evidence>
<evidence type="ECO:0000256" key="5">
    <source>
        <dbReference type="PIRSR" id="PIRSR622684-1"/>
    </source>
</evidence>
<dbReference type="InterPro" id="IPR001300">
    <property type="entry name" value="Peptidase_C2_calpain_cat"/>
</dbReference>
<evidence type="ECO:0000256" key="2">
    <source>
        <dbReference type="ARBA" id="ARBA00022670"/>
    </source>
</evidence>
<evidence type="ECO:0000256" key="7">
    <source>
        <dbReference type="SAM" id="MobiDB-lite"/>
    </source>
</evidence>
<evidence type="ECO:0000259" key="8">
    <source>
        <dbReference type="PROSITE" id="PS50203"/>
    </source>
</evidence>
<organism evidence="9 10">
    <name type="scientific">Coprinopsis cinerea (strain Okayama-7 / 130 / ATCC MYA-4618 / FGSC 9003)</name>
    <name type="common">Inky cap fungus</name>
    <name type="synonym">Hormographiella aspergillata</name>
    <dbReference type="NCBI Taxonomy" id="240176"/>
    <lineage>
        <taxon>Eukaryota</taxon>
        <taxon>Fungi</taxon>
        <taxon>Dikarya</taxon>
        <taxon>Basidiomycota</taxon>
        <taxon>Agaricomycotina</taxon>
        <taxon>Agaricomycetes</taxon>
        <taxon>Agaricomycetidae</taxon>
        <taxon>Agaricales</taxon>
        <taxon>Agaricineae</taxon>
        <taxon>Psathyrellaceae</taxon>
        <taxon>Coprinopsis</taxon>
    </lineage>
</organism>
<dbReference type="OrthoDB" id="424753at2759"/>
<proteinExistence type="inferred from homology"/>
<comment type="similarity">
    <text evidence="1">Belongs to the peptidase C2 family.</text>
</comment>
<dbReference type="Gene3D" id="3.90.70.10">
    <property type="entry name" value="Cysteine proteinases"/>
    <property type="match status" value="1"/>
</dbReference>
<evidence type="ECO:0000256" key="4">
    <source>
        <dbReference type="ARBA" id="ARBA00022807"/>
    </source>
</evidence>
<evidence type="ECO:0000256" key="1">
    <source>
        <dbReference type="ARBA" id="ARBA00007623"/>
    </source>
</evidence>
<dbReference type="AlphaFoldDB" id="A8NAE6"/>
<gene>
    <name evidence="9" type="ORF">CC1G_05897</name>
</gene>
<feature type="region of interest" description="Disordered" evidence="7">
    <location>
        <begin position="650"/>
        <end position="802"/>
    </location>
</feature>
<keyword evidence="4" id="KW-0788">Thiol protease</keyword>
<dbReference type="HOGENOM" id="CLU_006072_2_0_1"/>
<dbReference type="InterPro" id="IPR022684">
    <property type="entry name" value="Calpain_cysteine_protease"/>
</dbReference>
<dbReference type="GO" id="GO:0006508">
    <property type="term" value="P:proteolysis"/>
    <property type="evidence" value="ECO:0007669"/>
    <property type="project" value="UniProtKB-KW"/>
</dbReference>
<comment type="caution">
    <text evidence="6">Lacks conserved residue(s) required for the propagation of feature annotation.</text>
</comment>
<dbReference type="GO" id="GO:0004198">
    <property type="term" value="F:calcium-dependent cysteine-type endopeptidase activity"/>
    <property type="evidence" value="ECO:0007669"/>
    <property type="project" value="InterPro"/>
</dbReference>
<dbReference type="eggNOG" id="KOG0045">
    <property type="taxonomic scope" value="Eukaryota"/>
</dbReference>
<evidence type="ECO:0000313" key="9">
    <source>
        <dbReference type="EMBL" id="EAU89981.2"/>
    </source>
</evidence>
<evidence type="ECO:0000256" key="3">
    <source>
        <dbReference type="ARBA" id="ARBA00022801"/>
    </source>
</evidence>
<feature type="compositionally biased region" description="Gly residues" evidence="7">
    <location>
        <begin position="44"/>
        <end position="56"/>
    </location>
</feature>
<dbReference type="PROSITE" id="PS50203">
    <property type="entry name" value="CALPAIN_CAT"/>
    <property type="match status" value="1"/>
</dbReference>
<name>A8NAE6_COPC7</name>
<dbReference type="InterPro" id="IPR038765">
    <property type="entry name" value="Papain-like_cys_pep_sf"/>
</dbReference>
<dbReference type="KEGG" id="cci:CC1G_05897"/>
<protein>
    <recommendedName>
        <fullName evidence="8">Calpain catalytic domain-containing protein</fullName>
    </recommendedName>
</protein>
<reference evidence="9 10" key="1">
    <citation type="journal article" date="2010" name="Proc. Natl. Acad. Sci. U.S.A.">
        <title>Insights into evolution of multicellular fungi from the assembled chromosomes of the mushroom Coprinopsis cinerea (Coprinus cinereus).</title>
        <authorList>
            <person name="Stajich J.E."/>
            <person name="Wilke S.K."/>
            <person name="Ahren D."/>
            <person name="Au C.H."/>
            <person name="Birren B.W."/>
            <person name="Borodovsky M."/>
            <person name="Burns C."/>
            <person name="Canback B."/>
            <person name="Casselton L.A."/>
            <person name="Cheng C.K."/>
            <person name="Deng J."/>
            <person name="Dietrich F.S."/>
            <person name="Fargo D.C."/>
            <person name="Farman M.L."/>
            <person name="Gathman A.C."/>
            <person name="Goldberg J."/>
            <person name="Guigo R."/>
            <person name="Hoegger P.J."/>
            <person name="Hooker J.B."/>
            <person name="Huggins A."/>
            <person name="James T.Y."/>
            <person name="Kamada T."/>
            <person name="Kilaru S."/>
            <person name="Kodira C."/>
            <person name="Kues U."/>
            <person name="Kupfer D."/>
            <person name="Kwan H.S."/>
            <person name="Lomsadze A."/>
            <person name="Li W."/>
            <person name="Lilly W.W."/>
            <person name="Ma L.J."/>
            <person name="Mackey A.J."/>
            <person name="Manning G."/>
            <person name="Martin F."/>
            <person name="Muraguchi H."/>
            <person name="Natvig D.O."/>
            <person name="Palmerini H."/>
            <person name="Ramesh M.A."/>
            <person name="Rehmeyer C.J."/>
            <person name="Roe B.A."/>
            <person name="Shenoy N."/>
            <person name="Stanke M."/>
            <person name="Ter-Hovhannisyan V."/>
            <person name="Tunlid A."/>
            <person name="Velagapudi R."/>
            <person name="Vision T.J."/>
            <person name="Zeng Q."/>
            <person name="Zolan M.E."/>
            <person name="Pukkila P.J."/>
        </authorList>
    </citation>
    <scope>NUCLEOTIDE SEQUENCE [LARGE SCALE GENOMIC DNA]</scope>
    <source>
        <strain evidence="10">Okayama-7 / 130 / ATCC MYA-4618 / FGSC 9003</strain>
    </source>
</reference>
<feature type="active site" evidence="5">
    <location>
        <position position="171"/>
    </location>
</feature>
<dbReference type="SUPFAM" id="SSF54001">
    <property type="entry name" value="Cysteine proteinases"/>
    <property type="match status" value="1"/>
</dbReference>
<feature type="domain" description="Calpain catalytic" evidence="8">
    <location>
        <begin position="139"/>
        <end position="454"/>
    </location>
</feature>
<sequence length="832" mass="91840">MNPSFLPPAPPPHARFLHPNSSGSTLHVGGGGSSPNATMNGNATGMGNGNPTGSGPSGSSSERNRTSAVYYAQQQVGASIVDGRKKAAEECKRMVHRISAQCRRQNRKFRDLEFDIENDKNRCLHNLTETNIFIPPDARRVTELFDKPITFFSGHGGPGAAEIVQGAVEDCYFVSALSAMTCMPELVENVCVARDEEVGVYGFIFYRDCYWVPVVIDDLLFTRVPKYEQLTSGEKELYHFEKSRYNSTARRSGESLYFAKSAGKKKTDVSDSVKPDCDNVDGGHGGSGGGGGDTWVPLIEKAYAKVHGDYASVMFGRTGVSSLILSKDILDIDKFWNEELVKANKDRLFGCWFKALDGSRNTLKNATVDGLVGNLSHSVIKAVECRGKRFVVLRDPWGEAAWGGPWSDGSKEWTPEWLEILPELGHDFSGSGQFVMEYKDFLSVWQEIQRTFVFDEDWVMSSQWLYLPDRPSMAPWAYGDLSFSFSLPAASRTIIVLSKVDSRYFKDLHGHSLWNLDFVLVREGQTEPMAESTYSFFYTRSVSLEIDLEPGNYVVHARLDSASIRDKDYFRTGLNSGWDRRKVARILMERAKSWSIASNYKHDDTYLVQTLSELLVDDAANSDKATLDTLNTHAREIKTGENITVTTTTTTQTVVSKHGDCSRPSPASPYEVPPYGNGVAYTPYEARSCPQPSRKHASGNKLSGMQQGMNYKHAEPGWVPVDGSQAESSPPNSPHAETYYFPSNPPAPSGPVSYPVPPPPPGPPPPPPPLQVPTFVAPLHLGRAHSPIPPRSQSPTGFPEDDNGLVVGLKVYTHKVAPTSITGRLRAKKDRR</sequence>
<dbReference type="VEuPathDB" id="FungiDB:CC1G_05897"/>
<feature type="compositionally biased region" description="Polar residues" evidence="7">
    <location>
        <begin position="700"/>
        <end position="709"/>
    </location>
</feature>
<dbReference type="Proteomes" id="UP000001861">
    <property type="component" value="Unassembled WGS sequence"/>
</dbReference>
<keyword evidence="3" id="KW-0378">Hydrolase</keyword>
<dbReference type="GeneID" id="6008274"/>
<dbReference type="PANTHER" id="PTHR10183:SF379">
    <property type="entry name" value="CALPAIN-5"/>
    <property type="match status" value="1"/>
</dbReference>
<feature type="region of interest" description="Disordered" evidence="7">
    <location>
        <begin position="1"/>
        <end position="67"/>
    </location>
</feature>
<keyword evidence="10" id="KW-1185">Reference proteome</keyword>
<evidence type="ECO:0000256" key="6">
    <source>
        <dbReference type="PROSITE-ProRule" id="PRU00239"/>
    </source>
</evidence>
<dbReference type="RefSeq" id="XP_001831798.2">
    <property type="nucleotide sequence ID" value="XM_001831746.2"/>
</dbReference>
<dbReference type="Pfam" id="PF00648">
    <property type="entry name" value="Peptidase_C2"/>
    <property type="match status" value="2"/>
</dbReference>
<accession>A8NAE6</accession>